<dbReference type="Pfam" id="PF13443">
    <property type="entry name" value="HTH_26"/>
    <property type="match status" value="1"/>
</dbReference>
<reference evidence="3" key="1">
    <citation type="submission" date="2016-05" db="EMBL/GenBank/DDBJ databases">
        <authorList>
            <person name="Holder M.E."/>
            <person name="Ajami N.J."/>
            <person name="Petrosino J.F."/>
        </authorList>
    </citation>
    <scope>NUCLEOTIDE SEQUENCE [LARGE SCALE GENOMIC DNA]</scope>
    <source>
        <strain evidence="3">ATCC 700696</strain>
    </source>
</reference>
<dbReference type="PANTHER" id="PTHR37301">
    <property type="entry name" value="DNA-BINDING PROTEIN-RELATED"/>
    <property type="match status" value="1"/>
</dbReference>
<evidence type="ECO:0000259" key="1">
    <source>
        <dbReference type="PROSITE" id="PS50943"/>
    </source>
</evidence>
<dbReference type="InterPro" id="IPR001387">
    <property type="entry name" value="Cro/C1-type_HTH"/>
</dbReference>
<keyword evidence="3" id="KW-1185">Reference proteome</keyword>
<feature type="domain" description="HTH cro/C1-type" evidence="1">
    <location>
        <begin position="7"/>
        <end position="62"/>
    </location>
</feature>
<evidence type="ECO:0000313" key="3">
    <source>
        <dbReference type="Proteomes" id="UP000214689"/>
    </source>
</evidence>
<dbReference type="PANTHER" id="PTHR37301:SF1">
    <property type="entry name" value="DNA-BINDING PROTEIN"/>
    <property type="match status" value="1"/>
</dbReference>
<protein>
    <submittedName>
        <fullName evidence="2">Cro/Cl family transcriptional regulator</fullName>
    </submittedName>
</protein>
<organism evidence="2 3">
    <name type="scientific">Mogibacterium pumilum</name>
    <dbReference type="NCBI Taxonomy" id="86332"/>
    <lineage>
        <taxon>Bacteria</taxon>
        <taxon>Bacillati</taxon>
        <taxon>Bacillota</taxon>
        <taxon>Clostridia</taxon>
        <taxon>Peptostreptococcales</taxon>
        <taxon>Anaerovoracaceae</taxon>
        <taxon>Mogibacterium</taxon>
    </lineage>
</organism>
<dbReference type="OrthoDB" id="9805309at2"/>
<dbReference type="Gene3D" id="1.10.260.40">
    <property type="entry name" value="lambda repressor-like DNA-binding domains"/>
    <property type="match status" value="1"/>
</dbReference>
<sequence>MSIKINLDSILDSRNITIRELSEAIDITPANISILKNNRARAIRFTTLDKMCTYLGCEPGDILVYEKDAVDVND</sequence>
<dbReference type="Proteomes" id="UP000214689">
    <property type="component" value="Chromosome"/>
</dbReference>
<dbReference type="SUPFAM" id="SSF47413">
    <property type="entry name" value="lambda repressor-like DNA-binding domains"/>
    <property type="match status" value="1"/>
</dbReference>
<name>A0A223AQN0_9FIRM</name>
<dbReference type="AlphaFoldDB" id="A0A223AQN0"/>
<dbReference type="InterPro" id="IPR010982">
    <property type="entry name" value="Lambda_DNA-bd_dom_sf"/>
</dbReference>
<dbReference type="GO" id="GO:0003677">
    <property type="term" value="F:DNA binding"/>
    <property type="evidence" value="ECO:0007669"/>
    <property type="project" value="InterPro"/>
</dbReference>
<accession>A0A223AQN0</accession>
<dbReference type="RefSeq" id="WP_094233490.1">
    <property type="nucleotide sequence ID" value="NZ_CP016199.1"/>
</dbReference>
<proteinExistence type="predicted"/>
<gene>
    <name evidence="2" type="ORF">AXF17_01465</name>
</gene>
<dbReference type="PROSITE" id="PS50943">
    <property type="entry name" value="HTH_CROC1"/>
    <property type="match status" value="1"/>
</dbReference>
<dbReference type="SMART" id="SM00530">
    <property type="entry name" value="HTH_XRE"/>
    <property type="match status" value="1"/>
</dbReference>
<evidence type="ECO:0000313" key="2">
    <source>
        <dbReference type="EMBL" id="ASS37270.1"/>
    </source>
</evidence>
<dbReference type="EMBL" id="CP016199">
    <property type="protein sequence ID" value="ASS37270.1"/>
    <property type="molecule type" value="Genomic_DNA"/>
</dbReference>